<proteinExistence type="predicted"/>
<comment type="caution">
    <text evidence="1">The sequence shown here is derived from an EMBL/GenBank/DDBJ whole genome shotgun (WGS) entry which is preliminary data.</text>
</comment>
<dbReference type="EMBL" id="MU266916">
    <property type="protein sequence ID" value="KAH7917863.1"/>
    <property type="molecule type" value="Genomic_DNA"/>
</dbReference>
<sequence length="311" mass="34250">IFSLRRHGAQSIVDLLHALIEHRTTERAQRALFANALVRLSKRSSRYPASLVLENVEVEPTPRTGGAFSEVCKGYIHGRPVAIKKVRMDRSGSEDVLKACAREAITWSFLSHPNLLPFYGVYYLDAERSRFSLVSPWMEHGHIGHYLARHSKADRAPLALDIISGIEYLHTRVPSVTHGDLKPQNILVTPSGRACLADFGLSYARDSQRRVATSTDGPGSGGTLLYQAPELLFDDPVSFATDIYAFACVMYEMYSGAAPFAHIRASGAVVRAVISGERPACPAGIDQTIWSLIEMGWHAEPDKRPHASDLA</sequence>
<name>A0ACB8AZ44_9AGAM</name>
<keyword evidence="2" id="KW-1185">Reference proteome</keyword>
<dbReference type="Proteomes" id="UP000790709">
    <property type="component" value="Unassembled WGS sequence"/>
</dbReference>
<protein>
    <submittedName>
        <fullName evidence="1">Kinase-like protein</fullName>
    </submittedName>
</protein>
<evidence type="ECO:0000313" key="2">
    <source>
        <dbReference type="Proteomes" id="UP000790709"/>
    </source>
</evidence>
<feature type="non-terminal residue" evidence="1">
    <location>
        <position position="1"/>
    </location>
</feature>
<accession>A0ACB8AZ44</accession>
<reference evidence="1" key="1">
    <citation type="journal article" date="2021" name="New Phytol.">
        <title>Evolutionary innovations through gain and loss of genes in the ectomycorrhizal Boletales.</title>
        <authorList>
            <person name="Wu G."/>
            <person name="Miyauchi S."/>
            <person name="Morin E."/>
            <person name="Kuo A."/>
            <person name="Drula E."/>
            <person name="Varga T."/>
            <person name="Kohler A."/>
            <person name="Feng B."/>
            <person name="Cao Y."/>
            <person name="Lipzen A."/>
            <person name="Daum C."/>
            <person name="Hundley H."/>
            <person name="Pangilinan J."/>
            <person name="Johnson J."/>
            <person name="Barry K."/>
            <person name="LaButti K."/>
            <person name="Ng V."/>
            <person name="Ahrendt S."/>
            <person name="Min B."/>
            <person name="Choi I.G."/>
            <person name="Park H."/>
            <person name="Plett J.M."/>
            <person name="Magnuson J."/>
            <person name="Spatafora J.W."/>
            <person name="Nagy L.G."/>
            <person name="Henrissat B."/>
            <person name="Grigoriev I.V."/>
            <person name="Yang Z.L."/>
            <person name="Xu J."/>
            <person name="Martin F.M."/>
        </authorList>
    </citation>
    <scope>NUCLEOTIDE SEQUENCE</scope>
    <source>
        <strain evidence="1">KUC20120723A-06</strain>
    </source>
</reference>
<feature type="non-terminal residue" evidence="1">
    <location>
        <position position="311"/>
    </location>
</feature>
<gene>
    <name evidence="1" type="ORF">BV22DRAFT_980510</name>
</gene>
<organism evidence="1 2">
    <name type="scientific">Leucogyrophana mollusca</name>
    <dbReference type="NCBI Taxonomy" id="85980"/>
    <lineage>
        <taxon>Eukaryota</taxon>
        <taxon>Fungi</taxon>
        <taxon>Dikarya</taxon>
        <taxon>Basidiomycota</taxon>
        <taxon>Agaricomycotina</taxon>
        <taxon>Agaricomycetes</taxon>
        <taxon>Agaricomycetidae</taxon>
        <taxon>Boletales</taxon>
        <taxon>Boletales incertae sedis</taxon>
        <taxon>Leucogyrophana</taxon>
    </lineage>
</organism>
<evidence type="ECO:0000313" key="1">
    <source>
        <dbReference type="EMBL" id="KAH7917863.1"/>
    </source>
</evidence>